<dbReference type="InterPro" id="IPR042235">
    <property type="entry name" value="ZP-C_dom"/>
</dbReference>
<evidence type="ECO:0000256" key="6">
    <source>
        <dbReference type="ARBA" id="ARBA00022989"/>
    </source>
</evidence>
<dbReference type="OrthoDB" id="6139674at2759"/>
<feature type="transmembrane region" description="Helical" evidence="8">
    <location>
        <begin position="379"/>
        <end position="402"/>
    </location>
</feature>
<evidence type="ECO:0000313" key="12">
    <source>
        <dbReference type="Proteomes" id="UP000285301"/>
    </source>
</evidence>
<keyword evidence="7 8" id="KW-0472">Membrane</keyword>
<dbReference type="GO" id="GO:0042302">
    <property type="term" value="F:structural constituent of cuticle"/>
    <property type="evidence" value="ECO:0007669"/>
    <property type="project" value="UniProtKB-KW"/>
</dbReference>
<dbReference type="AlphaFoldDB" id="A0A3S3SQK1"/>
<evidence type="ECO:0000256" key="8">
    <source>
        <dbReference type="SAM" id="Phobius"/>
    </source>
</evidence>
<dbReference type="Pfam" id="PF25301">
    <property type="entry name" value="CUT_C"/>
    <property type="match status" value="1"/>
</dbReference>
<accession>A0A3S3SQK1</accession>
<dbReference type="InterPro" id="IPR001507">
    <property type="entry name" value="ZP_dom"/>
</dbReference>
<keyword evidence="5" id="KW-0732">Signal</keyword>
<dbReference type="PANTHER" id="PTHR22907">
    <property type="entry name" value="GH04558P"/>
    <property type="match status" value="1"/>
</dbReference>
<feature type="domain" description="ZP" evidence="9">
    <location>
        <begin position="41"/>
        <end position="279"/>
    </location>
</feature>
<dbReference type="STRING" id="1965070.A0A3S3SQK1"/>
<gene>
    <name evidence="10" type="ORF">B4U79_02385</name>
    <name evidence="11" type="ORF">B4U79_06036</name>
</gene>
<dbReference type="EMBL" id="NCKU01000052">
    <property type="protein sequence ID" value="RWS17621.1"/>
    <property type="molecule type" value="Genomic_DNA"/>
</dbReference>
<dbReference type="Gene3D" id="2.60.40.3210">
    <property type="entry name" value="Zona pellucida, ZP-N domain"/>
    <property type="match status" value="1"/>
</dbReference>
<evidence type="ECO:0000256" key="7">
    <source>
        <dbReference type="ARBA" id="ARBA00023136"/>
    </source>
</evidence>
<keyword evidence="12" id="KW-1185">Reference proteome</keyword>
<dbReference type="InterPro" id="IPR051962">
    <property type="entry name" value="Cuticlin"/>
</dbReference>
<keyword evidence="6 8" id="KW-1133">Transmembrane helix</keyword>
<reference evidence="11" key="2">
    <citation type="submission" date="2018-11" db="EMBL/GenBank/DDBJ databases">
        <title>Trombidioid mite genomics.</title>
        <authorList>
            <person name="Dong X."/>
        </authorList>
    </citation>
    <scope>NUCLEOTIDE SEQUENCE</scope>
    <source>
        <strain evidence="11">UoL-WK</strain>
    </source>
</reference>
<evidence type="ECO:0000313" key="11">
    <source>
        <dbReference type="EMBL" id="RWS17621.1"/>
    </source>
</evidence>
<evidence type="ECO:0000313" key="10">
    <source>
        <dbReference type="EMBL" id="RWS17609.1"/>
    </source>
</evidence>
<evidence type="ECO:0000256" key="4">
    <source>
        <dbReference type="ARBA" id="ARBA00022692"/>
    </source>
</evidence>
<keyword evidence="4 8" id="KW-0812">Transmembrane</keyword>
<evidence type="ECO:0000256" key="3">
    <source>
        <dbReference type="ARBA" id="ARBA00022475"/>
    </source>
</evidence>
<dbReference type="Pfam" id="PF25057">
    <property type="entry name" value="CUT_N"/>
    <property type="match status" value="1"/>
</dbReference>
<evidence type="ECO:0000256" key="1">
    <source>
        <dbReference type="ARBA" id="ARBA00004251"/>
    </source>
</evidence>
<dbReference type="PROSITE" id="PS51034">
    <property type="entry name" value="ZP_2"/>
    <property type="match status" value="1"/>
</dbReference>
<dbReference type="Proteomes" id="UP000285301">
    <property type="component" value="Unassembled WGS sequence"/>
</dbReference>
<dbReference type="EMBL" id="NCKU01000053">
    <property type="protein sequence ID" value="RWS17609.1"/>
    <property type="molecule type" value="Genomic_DNA"/>
</dbReference>
<sequence length="431" mass="48630">MCKCLYNKKIISFNFEPLNLIFQFSNFFLLESAALSDVHIECNSYSITVTLKGASHFNGMIYPKGLSKNSSCMVEYNSSSNITYVLPLRSCNTMSSDVDDGIEYFNTVVVQPHRKLVTNQGKGYHIRCRYQTKEKTITNAFNVSMIGTTPVMATAPMPSCTMKIYMSESKSEIVAENVKIGDKLTLAITIDPQDVYGMKVTNCLVRDGLNWGEQPLINDEGCPVDDEIMRAFEYTHNLTKATVTFQAHKFPYTSSVYYQCNVRLCLKESGGCEDVVSVVNALNKKKRKNLTSLIAMYVFSQPPDCDRNGRNFRRRRRRDAEVTAEGSLASVRQEDIRDLSLEVYSGLYVNEAEEDSEVDIIPPKRVTTDEEFCISMRKFAVGVAIASLLLMLAVILLVICILQRRRRRKDASTTASSIYSGPYSNRAYSRD</sequence>
<evidence type="ECO:0000256" key="2">
    <source>
        <dbReference type="ARBA" id="ARBA00022460"/>
    </source>
</evidence>
<evidence type="ECO:0000256" key="5">
    <source>
        <dbReference type="ARBA" id="ARBA00022729"/>
    </source>
</evidence>
<dbReference type="SMART" id="SM00241">
    <property type="entry name" value="ZP"/>
    <property type="match status" value="1"/>
</dbReference>
<proteinExistence type="predicted"/>
<dbReference type="InterPro" id="IPR057475">
    <property type="entry name" value="CUT_C"/>
</dbReference>
<name>A0A3S3SQK1_9ACAR</name>
<comment type="subcellular location">
    <subcellularLocation>
        <location evidence="1">Cell membrane</location>
        <topology evidence="1">Single-pass type I membrane protein</topology>
    </subcellularLocation>
</comment>
<comment type="caution">
    <text evidence="11">The sequence shown here is derived from an EMBL/GenBank/DDBJ whole genome shotgun (WGS) entry which is preliminary data.</text>
</comment>
<protein>
    <recommendedName>
        <fullName evidence="9">ZP domain-containing protein</fullName>
    </recommendedName>
</protein>
<dbReference type="Gene3D" id="2.60.40.4100">
    <property type="entry name" value="Zona pellucida, ZP-C domain"/>
    <property type="match status" value="1"/>
</dbReference>
<evidence type="ECO:0000259" key="9">
    <source>
        <dbReference type="PROSITE" id="PS51034"/>
    </source>
</evidence>
<dbReference type="PANTHER" id="PTHR22907:SF54">
    <property type="entry name" value="GH04558P"/>
    <property type="match status" value="1"/>
</dbReference>
<reference evidence="11 12" key="1">
    <citation type="journal article" date="2018" name="Gigascience">
        <title>Genomes of trombidid mites reveal novel predicted allergens and laterally-transferred genes associated with secondary metabolism.</title>
        <authorList>
            <person name="Dong X."/>
            <person name="Chaisiri K."/>
            <person name="Xia D."/>
            <person name="Armstrong S.D."/>
            <person name="Fang Y."/>
            <person name="Donnelly M.J."/>
            <person name="Kadowaki T."/>
            <person name="McGarry J.W."/>
            <person name="Darby A.C."/>
            <person name="Makepeace B.L."/>
        </authorList>
    </citation>
    <scope>NUCLEOTIDE SEQUENCE [LARGE SCALE GENOMIC DNA]</scope>
    <source>
        <strain evidence="11">UoL-WK</strain>
    </source>
</reference>
<dbReference type="GO" id="GO:0005886">
    <property type="term" value="C:plasma membrane"/>
    <property type="evidence" value="ECO:0007669"/>
    <property type="project" value="UniProtKB-SubCell"/>
</dbReference>
<organism evidence="11 12">
    <name type="scientific">Dinothrombium tinctorium</name>
    <dbReference type="NCBI Taxonomy" id="1965070"/>
    <lineage>
        <taxon>Eukaryota</taxon>
        <taxon>Metazoa</taxon>
        <taxon>Ecdysozoa</taxon>
        <taxon>Arthropoda</taxon>
        <taxon>Chelicerata</taxon>
        <taxon>Arachnida</taxon>
        <taxon>Acari</taxon>
        <taxon>Acariformes</taxon>
        <taxon>Trombidiformes</taxon>
        <taxon>Prostigmata</taxon>
        <taxon>Anystina</taxon>
        <taxon>Parasitengona</taxon>
        <taxon>Trombidioidea</taxon>
        <taxon>Trombidiidae</taxon>
        <taxon>Dinothrombium</taxon>
    </lineage>
</organism>
<dbReference type="InterPro" id="IPR056953">
    <property type="entry name" value="CUT_N"/>
</dbReference>
<keyword evidence="2" id="KW-0193">Cuticle</keyword>
<keyword evidence="3" id="KW-1003">Cell membrane</keyword>